<keyword evidence="3" id="KW-1185">Reference proteome</keyword>
<reference evidence="2" key="2">
    <citation type="submission" date="2015-02" db="UniProtKB">
        <authorList>
            <consortium name="EnsemblMetazoa"/>
        </authorList>
    </citation>
    <scope>IDENTIFICATION</scope>
</reference>
<organism evidence="2 3">
    <name type="scientific">Strigamia maritima</name>
    <name type="common">European centipede</name>
    <name type="synonym">Geophilus maritimus</name>
    <dbReference type="NCBI Taxonomy" id="126957"/>
    <lineage>
        <taxon>Eukaryota</taxon>
        <taxon>Metazoa</taxon>
        <taxon>Ecdysozoa</taxon>
        <taxon>Arthropoda</taxon>
        <taxon>Myriapoda</taxon>
        <taxon>Chilopoda</taxon>
        <taxon>Pleurostigmophora</taxon>
        <taxon>Geophilomorpha</taxon>
        <taxon>Linotaeniidae</taxon>
        <taxon>Strigamia</taxon>
    </lineage>
</organism>
<dbReference type="AlphaFoldDB" id="T1JD74"/>
<reference evidence="3" key="1">
    <citation type="submission" date="2011-05" db="EMBL/GenBank/DDBJ databases">
        <authorList>
            <person name="Richards S.R."/>
            <person name="Qu J."/>
            <person name="Jiang H."/>
            <person name="Jhangiani S.N."/>
            <person name="Agravi P."/>
            <person name="Goodspeed R."/>
            <person name="Gross S."/>
            <person name="Mandapat C."/>
            <person name="Jackson L."/>
            <person name="Mathew T."/>
            <person name="Pu L."/>
            <person name="Thornton R."/>
            <person name="Saada N."/>
            <person name="Wilczek-Boney K.B."/>
            <person name="Lee S."/>
            <person name="Kovar C."/>
            <person name="Wu Y."/>
            <person name="Scherer S.E."/>
            <person name="Worley K.C."/>
            <person name="Muzny D.M."/>
            <person name="Gibbs R."/>
        </authorList>
    </citation>
    <scope>NUCLEOTIDE SEQUENCE</scope>
    <source>
        <strain evidence="3">Brora</strain>
    </source>
</reference>
<dbReference type="EMBL" id="JH432099">
    <property type="status" value="NOT_ANNOTATED_CDS"/>
    <property type="molecule type" value="Genomic_DNA"/>
</dbReference>
<proteinExistence type="predicted"/>
<dbReference type="Proteomes" id="UP000014500">
    <property type="component" value="Unassembled WGS sequence"/>
</dbReference>
<dbReference type="HOGENOM" id="CLU_718295_0_0_1"/>
<evidence type="ECO:0000313" key="3">
    <source>
        <dbReference type="Proteomes" id="UP000014500"/>
    </source>
</evidence>
<sequence length="385" mass="44642">MLQDSLELIFTDDDDDETQMPLCKMSQNSLELIFTDDDETQMPKMSQDSFELIFTDDDDDETQMPKMSQDSLELIFTDDDDDETQMPLCKMSQNSLELIFTNDDETQMQDNAATAKHGYGCIKRKQLVIDSESDVTPCKKFRPVVDTQESDSSQHITLKSSRSKTICWYPEVRFQPAYNFKVIKIRKIQAGCWYSGVRFQPAYNSKVIKIKDKKQNKSRSVVGTQESDFSQHITPKSSRSKKFQSVVGTQESTDDRDNIIVQNQEKIFALLKDNKATKRSLRKKVQALRKCGKEEKKHKKSFPAELSQYTRLAYHSCGEQWNVGRNYKMTSPENYNVTDFIRSHLKGTMPNVDALQVDLAIQRYFTRLKENECWKKALEEYNSTV</sequence>
<accession>T1JD74</accession>
<feature type="region of interest" description="Disordered" evidence="1">
    <location>
        <begin position="214"/>
        <end position="250"/>
    </location>
</feature>
<feature type="compositionally biased region" description="Polar residues" evidence="1">
    <location>
        <begin position="219"/>
        <end position="237"/>
    </location>
</feature>
<protein>
    <submittedName>
        <fullName evidence="2">Uncharacterized protein</fullName>
    </submittedName>
</protein>
<name>T1JD74_STRMM</name>
<dbReference type="EnsemblMetazoa" id="SMAR011750-RA">
    <property type="protein sequence ID" value="SMAR011750-PA"/>
    <property type="gene ID" value="SMAR011750"/>
</dbReference>
<evidence type="ECO:0000256" key="1">
    <source>
        <dbReference type="SAM" id="MobiDB-lite"/>
    </source>
</evidence>
<evidence type="ECO:0000313" key="2">
    <source>
        <dbReference type="EnsemblMetazoa" id="SMAR011750-PA"/>
    </source>
</evidence>